<name>A0A382Z7K7_9ZZZZ</name>
<dbReference type="EMBL" id="UINC01181673">
    <property type="protein sequence ID" value="SVD91481.1"/>
    <property type="molecule type" value="Genomic_DNA"/>
</dbReference>
<sequence length="150" mass="17198">MDELIEVLEQYEDVQFLVSLDYSSNDADLYSCSEWANLYTELGEYDNNPLILDADPDHHIWNMFAGSTYSAYAFIDHNMILRYQFDMPNLYDFQHIYIPTLINAMYGCTDSNACNYDIGSVYDDASCNYGDECNLCEDVDNQLDCMAVAG</sequence>
<protein>
    <submittedName>
        <fullName evidence="1">Uncharacterized protein</fullName>
    </submittedName>
</protein>
<proteinExistence type="predicted"/>
<dbReference type="AlphaFoldDB" id="A0A382Z7K7"/>
<gene>
    <name evidence="1" type="ORF">METZ01_LOCUS444335</name>
</gene>
<evidence type="ECO:0000313" key="1">
    <source>
        <dbReference type="EMBL" id="SVD91481.1"/>
    </source>
</evidence>
<feature type="non-terminal residue" evidence="1">
    <location>
        <position position="150"/>
    </location>
</feature>
<organism evidence="1">
    <name type="scientific">marine metagenome</name>
    <dbReference type="NCBI Taxonomy" id="408172"/>
    <lineage>
        <taxon>unclassified sequences</taxon>
        <taxon>metagenomes</taxon>
        <taxon>ecological metagenomes</taxon>
    </lineage>
</organism>
<accession>A0A382Z7K7</accession>
<reference evidence="1" key="1">
    <citation type="submission" date="2018-05" db="EMBL/GenBank/DDBJ databases">
        <authorList>
            <person name="Lanie J.A."/>
            <person name="Ng W.-L."/>
            <person name="Kazmierczak K.M."/>
            <person name="Andrzejewski T.M."/>
            <person name="Davidsen T.M."/>
            <person name="Wayne K.J."/>
            <person name="Tettelin H."/>
            <person name="Glass J.I."/>
            <person name="Rusch D."/>
            <person name="Podicherti R."/>
            <person name="Tsui H.-C.T."/>
            <person name="Winkler M.E."/>
        </authorList>
    </citation>
    <scope>NUCLEOTIDE SEQUENCE</scope>
</reference>